<gene>
    <name evidence="1" type="ORF">LTR37_001551</name>
</gene>
<organism evidence="1 2">
    <name type="scientific">Vermiconidia calcicola</name>
    <dbReference type="NCBI Taxonomy" id="1690605"/>
    <lineage>
        <taxon>Eukaryota</taxon>
        <taxon>Fungi</taxon>
        <taxon>Dikarya</taxon>
        <taxon>Ascomycota</taxon>
        <taxon>Pezizomycotina</taxon>
        <taxon>Dothideomycetes</taxon>
        <taxon>Dothideomycetidae</taxon>
        <taxon>Mycosphaerellales</taxon>
        <taxon>Extremaceae</taxon>
        <taxon>Vermiconidia</taxon>
    </lineage>
</organism>
<proteinExistence type="predicted"/>
<dbReference type="EMBL" id="JAUTXU010000008">
    <property type="protein sequence ID" value="KAK3723670.1"/>
    <property type="molecule type" value="Genomic_DNA"/>
</dbReference>
<reference evidence="1" key="1">
    <citation type="submission" date="2023-07" db="EMBL/GenBank/DDBJ databases">
        <title>Black Yeasts Isolated from many extreme environments.</title>
        <authorList>
            <person name="Coleine C."/>
            <person name="Stajich J.E."/>
            <person name="Selbmann L."/>
        </authorList>
    </citation>
    <scope>NUCLEOTIDE SEQUENCE</scope>
    <source>
        <strain evidence="1">CCFEE 5714</strain>
    </source>
</reference>
<keyword evidence="2" id="KW-1185">Reference proteome</keyword>
<comment type="caution">
    <text evidence="1">The sequence shown here is derived from an EMBL/GenBank/DDBJ whole genome shotgun (WGS) entry which is preliminary data.</text>
</comment>
<accession>A0ACC3NWI7</accession>
<name>A0ACC3NWI7_9PEZI</name>
<evidence type="ECO:0000313" key="2">
    <source>
        <dbReference type="Proteomes" id="UP001281147"/>
    </source>
</evidence>
<evidence type="ECO:0000313" key="1">
    <source>
        <dbReference type="EMBL" id="KAK3723670.1"/>
    </source>
</evidence>
<dbReference type="Proteomes" id="UP001281147">
    <property type="component" value="Unassembled WGS sequence"/>
</dbReference>
<sequence length="252" mass="27920">MSRKSSRLRLNNDGDREDVLQPVTVTRTDSEAGWNTIVDQSYEDAGARASTVDTLYSSNDPNEPTRPRRVSTDGSPAQSSSPVSLQVYLGGKYVSKPRAEPATADAKTSDPRTTKDHNTDSQSSATNTSNKNITTASTTDPKADEDTVVDEVEYINSSRKKYNQVWYWVKWEGSDELTEEPASHLLGSADQAIADFHHLNPKSFGPPKGFQWPQDWTAPSPTAAETTTPTRGIRFANGMPRRPFRRVSTRLR</sequence>
<protein>
    <submittedName>
        <fullName evidence="1">Uncharacterized protein</fullName>
    </submittedName>
</protein>